<dbReference type="GeneID" id="20177494"/>
<evidence type="ECO:0000313" key="2">
    <source>
        <dbReference type="Proteomes" id="UP000018817"/>
    </source>
</evidence>
<organism evidence="1 2">
    <name type="scientific">Phytophthora nicotianae (strain INRA-310)</name>
    <name type="common">Phytophthora parasitica</name>
    <dbReference type="NCBI Taxonomy" id="761204"/>
    <lineage>
        <taxon>Eukaryota</taxon>
        <taxon>Sar</taxon>
        <taxon>Stramenopiles</taxon>
        <taxon>Oomycota</taxon>
        <taxon>Peronosporomycetes</taxon>
        <taxon>Peronosporales</taxon>
        <taxon>Peronosporaceae</taxon>
        <taxon>Phytophthora</taxon>
    </lineage>
</organism>
<reference evidence="2" key="1">
    <citation type="submission" date="2011-12" db="EMBL/GenBank/DDBJ databases">
        <authorList>
            <consortium name="The Broad Institute Genome Sequencing Platform"/>
            <person name="Russ C."/>
            <person name="Tyler B."/>
            <person name="Panabieres F."/>
            <person name="Shan W."/>
            <person name="Tripathy S."/>
            <person name="Grunwald N."/>
            <person name="Machado M."/>
            <person name="Young S.K."/>
            <person name="Zeng Q."/>
            <person name="Gargeya S."/>
            <person name="Fitzgerald M."/>
            <person name="Haas B."/>
            <person name="Abouelleil A."/>
            <person name="Alvarado L."/>
            <person name="Arachchi H.M."/>
            <person name="Berlin A."/>
            <person name="Chapman S.B."/>
            <person name="Gearin G."/>
            <person name="Goldberg J."/>
            <person name="Griggs A."/>
            <person name="Gujja S."/>
            <person name="Hansen M."/>
            <person name="Heiman D."/>
            <person name="Howarth C."/>
            <person name="Larimer J."/>
            <person name="Lui A."/>
            <person name="MacDonald P.J.P."/>
            <person name="McCowen C."/>
            <person name="Montmayeur A."/>
            <person name="Murphy C."/>
            <person name="Neiman D."/>
            <person name="Pearson M."/>
            <person name="Priest M."/>
            <person name="Roberts A."/>
            <person name="Saif S."/>
            <person name="Shea T."/>
            <person name="Sisk P."/>
            <person name="Stolte C."/>
            <person name="Sykes S."/>
            <person name="Wortman J."/>
            <person name="Nusbaum C."/>
            <person name="Birren B."/>
        </authorList>
    </citation>
    <scope>NUCLEOTIDE SEQUENCE [LARGE SCALE GENOMIC DNA]</scope>
    <source>
        <strain evidence="2">INRA-310</strain>
    </source>
</reference>
<proteinExistence type="predicted"/>
<reference evidence="1 2" key="2">
    <citation type="submission" date="2013-11" db="EMBL/GenBank/DDBJ databases">
        <title>The Genome Sequence of Phytophthora parasitica INRA-310.</title>
        <authorList>
            <consortium name="The Broad Institute Genomics Platform"/>
            <person name="Russ C."/>
            <person name="Tyler B."/>
            <person name="Panabieres F."/>
            <person name="Shan W."/>
            <person name="Tripathy S."/>
            <person name="Grunwald N."/>
            <person name="Machado M."/>
            <person name="Johnson C.S."/>
            <person name="Arredondo F."/>
            <person name="Hong C."/>
            <person name="Coffey M."/>
            <person name="Young S.K."/>
            <person name="Zeng Q."/>
            <person name="Gargeya S."/>
            <person name="Fitzgerald M."/>
            <person name="Abouelleil A."/>
            <person name="Alvarado L."/>
            <person name="Chapman S.B."/>
            <person name="Gainer-Dewar J."/>
            <person name="Goldberg J."/>
            <person name="Griggs A."/>
            <person name="Gujja S."/>
            <person name="Hansen M."/>
            <person name="Howarth C."/>
            <person name="Imamovic A."/>
            <person name="Ireland A."/>
            <person name="Larimer J."/>
            <person name="McCowan C."/>
            <person name="Murphy C."/>
            <person name="Pearson M."/>
            <person name="Poon T.W."/>
            <person name="Priest M."/>
            <person name="Roberts A."/>
            <person name="Saif S."/>
            <person name="Shea T."/>
            <person name="Sykes S."/>
            <person name="Wortman J."/>
            <person name="Nusbaum C."/>
            <person name="Birren B."/>
        </authorList>
    </citation>
    <scope>NUCLEOTIDE SEQUENCE [LARGE SCALE GENOMIC DNA]</scope>
    <source>
        <strain evidence="1 2">INRA-310</strain>
    </source>
</reference>
<protein>
    <submittedName>
        <fullName evidence="1">Uncharacterized protein</fullName>
    </submittedName>
</protein>
<dbReference type="Proteomes" id="UP000018817">
    <property type="component" value="Unassembled WGS sequence"/>
</dbReference>
<gene>
    <name evidence="1" type="ORF">PPTG_07642</name>
</gene>
<accession>W2QN65</accession>
<dbReference type="RefSeq" id="XP_008900168.1">
    <property type="nucleotide sequence ID" value="XM_008901920.1"/>
</dbReference>
<evidence type="ECO:0000313" key="1">
    <source>
        <dbReference type="EMBL" id="ETN14637.1"/>
    </source>
</evidence>
<name>W2QN65_PHYN3</name>
<dbReference type="VEuPathDB" id="FungiDB:PPTG_07642"/>
<dbReference type="AlphaFoldDB" id="W2QN65"/>
<sequence>MVISLERRLRSLYECCIKLDSPFRQLETGLWKNLPWLHAQRG</sequence>
<dbReference type="EMBL" id="KI669572">
    <property type="protein sequence ID" value="ETN14637.1"/>
    <property type="molecule type" value="Genomic_DNA"/>
</dbReference>